<keyword evidence="21" id="KW-1185">Reference proteome</keyword>
<evidence type="ECO:0000256" key="1">
    <source>
        <dbReference type="ARBA" id="ARBA00001936"/>
    </source>
</evidence>
<evidence type="ECO:0000256" key="18">
    <source>
        <dbReference type="SAM" id="Phobius"/>
    </source>
</evidence>
<dbReference type="SUPFAM" id="SSF81301">
    <property type="entry name" value="Nucleotidyltransferase"/>
    <property type="match status" value="1"/>
</dbReference>
<reference evidence="20 21" key="1">
    <citation type="journal article" date="2022" name="Nat. Genet.">
        <title>Improved pea reference genome and pan-genome highlight genomic features and evolutionary characteristics.</title>
        <authorList>
            <person name="Yang T."/>
            <person name="Liu R."/>
            <person name="Luo Y."/>
            <person name="Hu S."/>
            <person name="Wang D."/>
            <person name="Wang C."/>
            <person name="Pandey M.K."/>
            <person name="Ge S."/>
            <person name="Xu Q."/>
            <person name="Li N."/>
            <person name="Li G."/>
            <person name="Huang Y."/>
            <person name="Saxena R.K."/>
            <person name="Ji Y."/>
            <person name="Li M."/>
            <person name="Yan X."/>
            <person name="He Y."/>
            <person name="Liu Y."/>
            <person name="Wang X."/>
            <person name="Xiang C."/>
            <person name="Varshney R.K."/>
            <person name="Ding H."/>
            <person name="Gao S."/>
            <person name="Zong X."/>
        </authorList>
    </citation>
    <scope>NUCLEOTIDE SEQUENCE [LARGE SCALE GENOMIC DNA]</scope>
    <source>
        <strain evidence="20 21">cv. Zhongwan 6</strain>
    </source>
</reference>
<dbReference type="GO" id="GO:0005524">
    <property type="term" value="F:ATP binding"/>
    <property type="evidence" value="ECO:0007669"/>
    <property type="project" value="UniProtKB-KW"/>
</dbReference>
<keyword evidence="7" id="KW-0808">Transferase</keyword>
<dbReference type="SMART" id="SM00614">
    <property type="entry name" value="ZnF_BED"/>
    <property type="match status" value="1"/>
</dbReference>
<evidence type="ECO:0000256" key="13">
    <source>
        <dbReference type="ARBA" id="ARBA00022842"/>
    </source>
</evidence>
<dbReference type="Gene3D" id="1.10.1410.10">
    <property type="match status" value="1"/>
</dbReference>
<feature type="region of interest" description="Disordered" evidence="17">
    <location>
        <begin position="479"/>
        <end position="552"/>
    </location>
</feature>
<feature type="region of interest" description="Disordered" evidence="17">
    <location>
        <begin position="631"/>
        <end position="672"/>
    </location>
</feature>
<sequence length="1083" mass="122561">MGSPGLSNRNSSLQQRLGITGPISSSGPTEYDVAKSTELDKYLQDAGLYESREEAICREEVLGRLDQEDFFGELHKMLSKMPEVTELRPVPGARVPVMGFKFNNVSMDLLYANLSLWVIPEDLDLSQESILQNADEKSVLSLNGCRVTDQILNLVPNVQVFDINFIDKDRIFMFSFDVTSGFPIIGYISISEPQNYRTTLRCIKLWAKRRGIYSNVTGFLGGINWALLVARICQLYPNALPNILVSRFFRVYTQWQWPNPVMLCEIREDCLGLRIWDPRKHPSDKNHRMPIITPAYPCMNSSYNVSSSTLRIITEEFKRGGEICEDMEAKKKADWDTLFESFPFFEAYKNYLQIDISAENPDDLRNWKGWVMSRLRQLTLKIERDTDGMLQCHPHPQDFPDKSRPLHCSYFMGLQLKQGVPAKEGEPFDIRPTIDEFKHFVNNYVGWKHGMNIFVTHVKRRDIPVFVFPGGVRPNCPSNVTRVSNRSSELGVSGHGQAEKSQEGKVAVLGDTNDKKRKQAEDSVDALRNSKPFSGEYSSGNRDTGKEKSISEINPLLTATDISSSKEAEELGIENITRGPYDAHQAFSEEPDELENDIEYRNKDRDFGRNMKNIKLNSPCSESIVAAEPVFSQKENNSSTHIHSNESLEELEPAELTPPLSSRNHAPVPQRKPAFRFTTLGKSADKVMENVTQNQPSSLTSGVGATDVATNEIHVVGLPPLGKKRKQNANGPRKSSPAWDHFIKLPNEIEAVAACKHCHKKYLCDPKTHGTSNMLAHTKVCTKMPQNDPTQTALSFAGGEGGGLVAASQRFNLAACRKAIALFVILDEHAFRVVEGEGFKLLCKQLQPQLTIPSRRTVARDCFQLFVDEKARLKGYFKSDCNRVALTTDCWTSIQNLNYMTLTAHFINNDWKYENRILSFCLVLNHKGETIGRKVEEILREWGIRNVVVAYLKKRIDNMDGLMSDGSFFHLRCCAHILNLVVRDGLKQNDLSISAIRNDVRFVRSSPQRSAKFKECIEFARINCKKLLCLDVPTRWNSCYLMLDAAEKYQAAFEKMEGEDFSYLEFFGLVGPLLLMIGRMLGV</sequence>
<keyword evidence="13" id="KW-0460">Magnesium</keyword>
<keyword evidence="9" id="KW-0547">Nucleotide-binding</keyword>
<dbReference type="Gramene" id="Psat07G0023100-T1">
    <property type="protein sequence ID" value="KAI5382725.1"/>
    <property type="gene ID" value="KIW84_070231"/>
</dbReference>
<dbReference type="EMBL" id="JAMSHJ010000007">
    <property type="protein sequence ID" value="KAI5382725.1"/>
    <property type="molecule type" value="Genomic_DNA"/>
</dbReference>
<dbReference type="SUPFAM" id="SSF81631">
    <property type="entry name" value="PAP/OAS1 substrate-binding domain"/>
    <property type="match status" value="1"/>
</dbReference>
<dbReference type="InterPro" id="IPR048840">
    <property type="entry name" value="PolA_pol_NTPase"/>
</dbReference>
<dbReference type="FunFam" id="1.10.1410.10:FF:000001">
    <property type="entry name" value="Putative poly(A) polymerase gamma"/>
    <property type="match status" value="1"/>
</dbReference>
<protein>
    <recommendedName>
        <fullName evidence="5">polynucleotide adenylyltransferase</fullName>
        <ecNumber evidence="5">2.7.7.19</ecNumber>
    </recommendedName>
</protein>
<keyword evidence="10 16" id="KW-0863">Zinc-finger</keyword>
<evidence type="ECO:0000256" key="4">
    <source>
        <dbReference type="ARBA" id="ARBA00010912"/>
    </source>
</evidence>
<dbReference type="GO" id="GO:0008270">
    <property type="term" value="F:zinc ion binding"/>
    <property type="evidence" value="ECO:0007669"/>
    <property type="project" value="UniProtKB-KW"/>
</dbReference>
<evidence type="ECO:0000256" key="10">
    <source>
        <dbReference type="ARBA" id="ARBA00022771"/>
    </source>
</evidence>
<keyword evidence="18" id="KW-0812">Transmembrane</keyword>
<evidence type="ECO:0000256" key="5">
    <source>
        <dbReference type="ARBA" id="ARBA00012388"/>
    </source>
</evidence>
<evidence type="ECO:0000256" key="17">
    <source>
        <dbReference type="SAM" id="MobiDB-lite"/>
    </source>
</evidence>
<feature type="compositionally biased region" description="Polar residues" evidence="17">
    <location>
        <begin position="479"/>
        <end position="490"/>
    </location>
</feature>
<dbReference type="InterPro" id="IPR043519">
    <property type="entry name" value="NT_sf"/>
</dbReference>
<dbReference type="AlphaFoldDB" id="A0A9D4VFN6"/>
<dbReference type="Gene3D" id="3.30.460.10">
    <property type="entry name" value="Beta Polymerase, domain 2"/>
    <property type="match status" value="1"/>
</dbReference>
<dbReference type="GO" id="GO:0005634">
    <property type="term" value="C:nucleus"/>
    <property type="evidence" value="ECO:0007669"/>
    <property type="project" value="UniProtKB-SubCell"/>
</dbReference>
<dbReference type="GO" id="GO:1990817">
    <property type="term" value="F:poly(A) RNA polymerase activity"/>
    <property type="evidence" value="ECO:0007669"/>
    <property type="project" value="UniProtKB-EC"/>
</dbReference>
<dbReference type="SUPFAM" id="SSF57667">
    <property type="entry name" value="beta-beta-alpha zinc fingers"/>
    <property type="match status" value="1"/>
</dbReference>
<feature type="compositionally biased region" description="Polar residues" evidence="17">
    <location>
        <begin position="1"/>
        <end position="28"/>
    </location>
</feature>
<comment type="subcellular location">
    <subcellularLocation>
        <location evidence="3">Nucleus</location>
    </subcellularLocation>
</comment>
<comment type="cofactor">
    <cofactor evidence="1">
        <name>Mn(2+)</name>
        <dbReference type="ChEBI" id="CHEBI:29035"/>
    </cofactor>
</comment>
<dbReference type="InterPro" id="IPR011068">
    <property type="entry name" value="NuclTrfase_I-like_C"/>
</dbReference>
<comment type="catalytic activity">
    <reaction evidence="15">
        <text>RNA(n) + ATP = RNA(n)-3'-adenine ribonucleotide + diphosphate</text>
        <dbReference type="Rhea" id="RHEA:11332"/>
        <dbReference type="Rhea" id="RHEA-COMP:14527"/>
        <dbReference type="Rhea" id="RHEA-COMP:17347"/>
        <dbReference type="ChEBI" id="CHEBI:30616"/>
        <dbReference type="ChEBI" id="CHEBI:33019"/>
        <dbReference type="ChEBI" id="CHEBI:140395"/>
        <dbReference type="ChEBI" id="CHEBI:173115"/>
        <dbReference type="EC" id="2.7.7.19"/>
    </reaction>
</comment>
<evidence type="ECO:0000313" key="20">
    <source>
        <dbReference type="EMBL" id="KAI5382725.1"/>
    </source>
</evidence>
<evidence type="ECO:0000256" key="7">
    <source>
        <dbReference type="ARBA" id="ARBA00022679"/>
    </source>
</evidence>
<organism evidence="20 21">
    <name type="scientific">Pisum sativum</name>
    <name type="common">Garden pea</name>
    <name type="synonym">Lathyrus oleraceus</name>
    <dbReference type="NCBI Taxonomy" id="3888"/>
    <lineage>
        <taxon>Eukaryota</taxon>
        <taxon>Viridiplantae</taxon>
        <taxon>Streptophyta</taxon>
        <taxon>Embryophyta</taxon>
        <taxon>Tracheophyta</taxon>
        <taxon>Spermatophyta</taxon>
        <taxon>Magnoliopsida</taxon>
        <taxon>eudicotyledons</taxon>
        <taxon>Gunneridae</taxon>
        <taxon>Pentapetalae</taxon>
        <taxon>rosids</taxon>
        <taxon>fabids</taxon>
        <taxon>Fabales</taxon>
        <taxon>Fabaceae</taxon>
        <taxon>Papilionoideae</taxon>
        <taxon>50 kb inversion clade</taxon>
        <taxon>NPAAA clade</taxon>
        <taxon>Hologalegina</taxon>
        <taxon>IRL clade</taxon>
        <taxon>Fabeae</taxon>
        <taxon>Lathyrus</taxon>
    </lineage>
</organism>
<keyword evidence="18" id="KW-0472">Membrane</keyword>
<feature type="domain" description="BED-type" evidence="19">
    <location>
        <begin position="733"/>
        <end position="788"/>
    </location>
</feature>
<evidence type="ECO:0000256" key="3">
    <source>
        <dbReference type="ARBA" id="ARBA00004123"/>
    </source>
</evidence>
<dbReference type="InterPro" id="IPR003656">
    <property type="entry name" value="Znf_BED"/>
</dbReference>
<evidence type="ECO:0000256" key="11">
    <source>
        <dbReference type="ARBA" id="ARBA00022833"/>
    </source>
</evidence>
<evidence type="ECO:0000256" key="14">
    <source>
        <dbReference type="ARBA" id="ARBA00023242"/>
    </source>
</evidence>
<dbReference type="InterPro" id="IPR007012">
    <property type="entry name" value="PolA_pol_cen_dom"/>
</dbReference>
<evidence type="ECO:0000259" key="19">
    <source>
        <dbReference type="PROSITE" id="PS50808"/>
    </source>
</evidence>
<keyword evidence="8" id="KW-0479">Metal-binding</keyword>
<keyword evidence="12" id="KW-0067">ATP-binding</keyword>
<dbReference type="GO" id="GO:0006397">
    <property type="term" value="P:mRNA processing"/>
    <property type="evidence" value="ECO:0007669"/>
    <property type="project" value="UniProtKB-KW"/>
</dbReference>
<dbReference type="GO" id="GO:0003677">
    <property type="term" value="F:DNA binding"/>
    <property type="evidence" value="ECO:0007669"/>
    <property type="project" value="InterPro"/>
</dbReference>
<keyword evidence="6" id="KW-0507">mRNA processing</keyword>
<comment type="cofactor">
    <cofactor evidence="2">
        <name>Mg(2+)</name>
        <dbReference type="ChEBI" id="CHEBI:18420"/>
    </cofactor>
</comment>
<dbReference type="SUPFAM" id="SSF55003">
    <property type="entry name" value="PAP/Archaeal CCA-adding enzyme, C-terminal domain"/>
    <property type="match status" value="1"/>
</dbReference>
<evidence type="ECO:0000256" key="12">
    <source>
        <dbReference type="ARBA" id="ARBA00022840"/>
    </source>
</evidence>
<evidence type="ECO:0000256" key="9">
    <source>
        <dbReference type="ARBA" id="ARBA00022741"/>
    </source>
</evidence>
<dbReference type="GO" id="GO:0003723">
    <property type="term" value="F:RNA binding"/>
    <property type="evidence" value="ECO:0007669"/>
    <property type="project" value="InterPro"/>
</dbReference>
<keyword evidence="14" id="KW-0539">Nucleus</keyword>
<feature type="transmembrane region" description="Helical" evidence="18">
    <location>
        <begin position="171"/>
        <end position="190"/>
    </location>
</feature>
<dbReference type="InterPro" id="IPR007010">
    <property type="entry name" value="PolA_pol_RNA-bd_dom"/>
</dbReference>
<dbReference type="Proteomes" id="UP001058974">
    <property type="component" value="Chromosome 7"/>
</dbReference>
<dbReference type="Pfam" id="PF20750">
    <property type="entry name" value="PAP_NTPase"/>
    <property type="match status" value="1"/>
</dbReference>
<accession>A0A9D4VFN6</accession>
<dbReference type="Pfam" id="PF04926">
    <property type="entry name" value="PAP_RNA-bind"/>
    <property type="match status" value="2"/>
</dbReference>
<evidence type="ECO:0000313" key="21">
    <source>
        <dbReference type="Proteomes" id="UP001058974"/>
    </source>
</evidence>
<evidence type="ECO:0000256" key="2">
    <source>
        <dbReference type="ARBA" id="ARBA00001946"/>
    </source>
</evidence>
<dbReference type="FunFam" id="3.30.70.590:FF:000002">
    <property type="entry name" value="Nuclear poly(A) polymerase 4"/>
    <property type="match status" value="1"/>
</dbReference>
<dbReference type="Pfam" id="PF02892">
    <property type="entry name" value="zf-BED"/>
    <property type="match status" value="1"/>
</dbReference>
<dbReference type="GO" id="GO:0031123">
    <property type="term" value="P:RNA 3'-end processing"/>
    <property type="evidence" value="ECO:0007669"/>
    <property type="project" value="InterPro"/>
</dbReference>
<dbReference type="InterPro" id="IPR036236">
    <property type="entry name" value="Znf_C2H2_sf"/>
</dbReference>
<dbReference type="EC" id="2.7.7.19" evidence="5"/>
<dbReference type="PANTHER" id="PTHR10682">
    <property type="entry name" value="POLY A POLYMERASE"/>
    <property type="match status" value="1"/>
</dbReference>
<evidence type="ECO:0000256" key="15">
    <source>
        <dbReference type="ARBA" id="ARBA00048830"/>
    </source>
</evidence>
<comment type="similarity">
    <text evidence="4">Belongs to the poly(A) polymerase family.</text>
</comment>
<feature type="region of interest" description="Disordered" evidence="17">
    <location>
        <begin position="1"/>
        <end position="31"/>
    </location>
</feature>
<dbReference type="Pfam" id="PF04928">
    <property type="entry name" value="PAP_central"/>
    <property type="match status" value="1"/>
</dbReference>
<dbReference type="InterPro" id="IPR012337">
    <property type="entry name" value="RNaseH-like_sf"/>
</dbReference>
<dbReference type="PROSITE" id="PS50808">
    <property type="entry name" value="ZF_BED"/>
    <property type="match status" value="1"/>
</dbReference>
<dbReference type="Gene3D" id="3.30.70.590">
    <property type="entry name" value="Poly(A) polymerase predicted RNA binding domain"/>
    <property type="match status" value="1"/>
</dbReference>
<evidence type="ECO:0000256" key="8">
    <source>
        <dbReference type="ARBA" id="ARBA00022723"/>
    </source>
</evidence>
<evidence type="ECO:0000256" key="6">
    <source>
        <dbReference type="ARBA" id="ARBA00022664"/>
    </source>
</evidence>
<name>A0A9D4VFN6_PEA</name>
<keyword evidence="18" id="KW-1133">Transmembrane helix</keyword>
<dbReference type="SUPFAM" id="SSF140996">
    <property type="entry name" value="Hermes dimerisation domain"/>
    <property type="match status" value="1"/>
</dbReference>
<dbReference type="SUPFAM" id="SSF53098">
    <property type="entry name" value="Ribonuclease H-like"/>
    <property type="match status" value="1"/>
</dbReference>
<comment type="caution">
    <text evidence="20">The sequence shown here is derived from an EMBL/GenBank/DDBJ whole genome shotgun (WGS) entry which is preliminary data.</text>
</comment>
<gene>
    <name evidence="20" type="ORF">KIW84_070231</name>
</gene>
<keyword evidence="11" id="KW-0862">Zinc</keyword>
<proteinExistence type="inferred from homology"/>
<feature type="compositionally biased region" description="Polar residues" evidence="17">
    <location>
        <begin position="633"/>
        <end position="642"/>
    </location>
</feature>
<dbReference type="PANTHER" id="PTHR10682:SF41">
    <property type="entry name" value="POLYNUCLEOTIDE ADENYLYLTRANSFERASE"/>
    <property type="match status" value="1"/>
</dbReference>
<evidence type="ECO:0000256" key="16">
    <source>
        <dbReference type="PROSITE-ProRule" id="PRU00027"/>
    </source>
</evidence>
<feature type="transmembrane region" description="Helical" evidence="18">
    <location>
        <begin position="211"/>
        <end position="230"/>
    </location>
</feature>